<gene>
    <name evidence="2" type="ORF">FB471_4462</name>
</gene>
<dbReference type="RefSeq" id="WP_142000309.1">
    <property type="nucleotide sequence ID" value="NZ_VFML01000001.1"/>
</dbReference>
<evidence type="ECO:0000313" key="3">
    <source>
        <dbReference type="Proteomes" id="UP000320876"/>
    </source>
</evidence>
<feature type="region of interest" description="Disordered" evidence="1">
    <location>
        <begin position="170"/>
        <end position="204"/>
    </location>
</feature>
<evidence type="ECO:0000313" key="2">
    <source>
        <dbReference type="EMBL" id="TQJ04659.1"/>
    </source>
</evidence>
<dbReference type="Proteomes" id="UP000320876">
    <property type="component" value="Unassembled WGS sequence"/>
</dbReference>
<comment type="caution">
    <text evidence="2">The sequence shown here is derived from an EMBL/GenBank/DDBJ whole genome shotgun (WGS) entry which is preliminary data.</text>
</comment>
<reference evidence="2 3" key="1">
    <citation type="submission" date="2019-06" db="EMBL/GenBank/DDBJ databases">
        <title>Sequencing the genomes of 1000 actinobacteria strains.</title>
        <authorList>
            <person name="Klenk H.-P."/>
        </authorList>
    </citation>
    <scope>NUCLEOTIDE SEQUENCE [LARGE SCALE GENOMIC DNA]</scope>
    <source>
        <strain evidence="2 3">DSM 45679</strain>
    </source>
</reference>
<dbReference type="OrthoDB" id="3694476at2"/>
<keyword evidence="3" id="KW-1185">Reference proteome</keyword>
<dbReference type="AlphaFoldDB" id="A0A542DNH8"/>
<name>A0A542DNH8_AMYCI</name>
<dbReference type="EMBL" id="VFML01000001">
    <property type="protein sequence ID" value="TQJ04659.1"/>
    <property type="molecule type" value="Genomic_DNA"/>
</dbReference>
<accession>A0A542DNH8</accession>
<dbReference type="Pfam" id="PF25684">
    <property type="entry name" value="Mycobacteriophage_Gp53"/>
    <property type="match status" value="1"/>
</dbReference>
<evidence type="ECO:0000256" key="1">
    <source>
        <dbReference type="SAM" id="MobiDB-lite"/>
    </source>
</evidence>
<dbReference type="InterPro" id="IPR057899">
    <property type="entry name" value="Gp53"/>
</dbReference>
<organism evidence="2 3">
    <name type="scientific">Amycolatopsis cihanbeyliensis</name>
    <dbReference type="NCBI Taxonomy" id="1128664"/>
    <lineage>
        <taxon>Bacteria</taxon>
        <taxon>Bacillati</taxon>
        <taxon>Actinomycetota</taxon>
        <taxon>Actinomycetes</taxon>
        <taxon>Pseudonocardiales</taxon>
        <taxon>Pseudonocardiaceae</taxon>
        <taxon>Amycolatopsis</taxon>
    </lineage>
</organism>
<proteinExistence type="predicted"/>
<protein>
    <submittedName>
        <fullName evidence="2">Uncharacterized protein</fullName>
    </submittedName>
</protein>
<sequence>MDIDQNTALLELMDELRRVAEVTAVEWPGTIDADELTQEISLRLLRDRQATTVTDLAGRQRRRGLYRMAQQIASDYRNDYDHFSGNYNYSTREVREMLDNGVLVEAGDGHDPAPLDLRAAFAELEREHASYAAALVARYVHCVPMSRPNERKGVQRGADKLTELMNRLGRARQQDYTEGPGSRTALPARQSPYLVAQEEQRSFA</sequence>